<proteinExistence type="inferred from homology"/>
<keyword evidence="2 8" id="KW-0813">Transport</keyword>
<dbReference type="InterPro" id="IPR008969">
    <property type="entry name" value="CarboxyPept-like_regulatory"/>
</dbReference>
<dbReference type="Gene3D" id="2.170.130.10">
    <property type="entry name" value="TonB-dependent receptor, plug domain"/>
    <property type="match status" value="1"/>
</dbReference>
<feature type="chain" id="PRO_5029746389" evidence="10">
    <location>
        <begin position="28"/>
        <end position="1099"/>
    </location>
</feature>
<keyword evidence="4 8" id="KW-0812">Transmembrane</keyword>
<dbReference type="Gene3D" id="2.60.40.1120">
    <property type="entry name" value="Carboxypeptidase-like, regulatory domain"/>
    <property type="match status" value="1"/>
</dbReference>
<dbReference type="PROSITE" id="PS52016">
    <property type="entry name" value="TONB_DEPENDENT_REC_3"/>
    <property type="match status" value="1"/>
</dbReference>
<dbReference type="InterPro" id="IPR023996">
    <property type="entry name" value="TonB-dep_OMP_SusC/RagA"/>
</dbReference>
<evidence type="ECO:0000256" key="2">
    <source>
        <dbReference type="ARBA" id="ARBA00022448"/>
    </source>
</evidence>
<dbReference type="GO" id="GO:0009279">
    <property type="term" value="C:cell outer membrane"/>
    <property type="evidence" value="ECO:0007669"/>
    <property type="project" value="UniProtKB-SubCell"/>
</dbReference>
<comment type="subcellular location">
    <subcellularLocation>
        <location evidence="1 8">Cell outer membrane</location>
        <topology evidence="1 8">Multi-pass membrane protein</topology>
    </subcellularLocation>
</comment>
<dbReference type="EMBL" id="CP051677">
    <property type="protein sequence ID" value="QJD81074.1"/>
    <property type="molecule type" value="Genomic_DNA"/>
</dbReference>
<evidence type="ECO:0000259" key="12">
    <source>
        <dbReference type="Pfam" id="PF07715"/>
    </source>
</evidence>
<keyword evidence="6 8" id="KW-0472">Membrane</keyword>
<dbReference type="Gene3D" id="2.40.170.20">
    <property type="entry name" value="TonB-dependent receptor, beta-barrel domain"/>
    <property type="match status" value="1"/>
</dbReference>
<dbReference type="SUPFAM" id="SSF49464">
    <property type="entry name" value="Carboxypeptidase regulatory domain-like"/>
    <property type="match status" value="1"/>
</dbReference>
<keyword evidence="13" id="KW-0675">Receptor</keyword>
<dbReference type="InterPro" id="IPR000531">
    <property type="entry name" value="Beta-barrel_TonB"/>
</dbReference>
<dbReference type="Pfam" id="PF07715">
    <property type="entry name" value="Plug"/>
    <property type="match status" value="1"/>
</dbReference>
<dbReference type="InterPro" id="IPR023997">
    <property type="entry name" value="TonB-dep_OMP_SusC/RagA_CS"/>
</dbReference>
<dbReference type="Pfam" id="PF13715">
    <property type="entry name" value="CarbopepD_reg_2"/>
    <property type="match status" value="1"/>
</dbReference>
<gene>
    <name evidence="13" type="ORF">HH216_23605</name>
</gene>
<comment type="similarity">
    <text evidence="8 9">Belongs to the TonB-dependent receptor family.</text>
</comment>
<feature type="domain" description="TonB-dependent receptor-like beta-barrel" evidence="11">
    <location>
        <begin position="468"/>
        <end position="1057"/>
    </location>
</feature>
<dbReference type="NCBIfam" id="TIGR04057">
    <property type="entry name" value="SusC_RagA_signa"/>
    <property type="match status" value="1"/>
</dbReference>
<dbReference type="InterPro" id="IPR012910">
    <property type="entry name" value="Plug_dom"/>
</dbReference>
<dbReference type="AlphaFoldDB" id="A0A7L5DRF3"/>
<feature type="signal peptide" evidence="10">
    <location>
        <begin position="1"/>
        <end position="27"/>
    </location>
</feature>
<reference evidence="13 14" key="1">
    <citation type="submission" date="2020-04" db="EMBL/GenBank/DDBJ databases">
        <title>Genome sequencing of novel species.</title>
        <authorList>
            <person name="Heo J."/>
            <person name="Kim S.-J."/>
            <person name="Kim J.-S."/>
            <person name="Hong S.-B."/>
            <person name="Kwon S.-W."/>
        </authorList>
    </citation>
    <scope>NUCLEOTIDE SEQUENCE [LARGE SCALE GENOMIC DNA]</scope>
    <source>
        <strain evidence="13 14">CJU-R4</strain>
    </source>
</reference>
<feature type="domain" description="TonB-dependent receptor plug" evidence="12">
    <location>
        <begin position="120"/>
        <end position="224"/>
    </location>
</feature>
<dbReference type="KEGG" id="srho:HH216_23605"/>
<dbReference type="InterPro" id="IPR039426">
    <property type="entry name" value="TonB-dep_rcpt-like"/>
</dbReference>
<evidence type="ECO:0000256" key="10">
    <source>
        <dbReference type="SAM" id="SignalP"/>
    </source>
</evidence>
<keyword evidence="14" id="KW-1185">Reference proteome</keyword>
<keyword evidence="3 8" id="KW-1134">Transmembrane beta strand</keyword>
<accession>A0A7L5DRF3</accession>
<dbReference type="Pfam" id="PF00593">
    <property type="entry name" value="TonB_dep_Rec_b-barrel"/>
    <property type="match status" value="1"/>
</dbReference>
<keyword evidence="5 9" id="KW-0798">TonB box</keyword>
<evidence type="ECO:0000313" key="13">
    <source>
        <dbReference type="EMBL" id="QJD81074.1"/>
    </source>
</evidence>
<dbReference type="InterPro" id="IPR037066">
    <property type="entry name" value="Plug_dom_sf"/>
</dbReference>
<keyword evidence="10" id="KW-0732">Signal</keyword>
<dbReference type="RefSeq" id="WP_169553093.1">
    <property type="nucleotide sequence ID" value="NZ_CP051677.1"/>
</dbReference>
<evidence type="ECO:0000256" key="7">
    <source>
        <dbReference type="ARBA" id="ARBA00023237"/>
    </source>
</evidence>
<evidence type="ECO:0000313" key="14">
    <source>
        <dbReference type="Proteomes" id="UP000501128"/>
    </source>
</evidence>
<dbReference type="NCBIfam" id="TIGR04056">
    <property type="entry name" value="OMP_RagA_SusC"/>
    <property type="match status" value="1"/>
</dbReference>
<evidence type="ECO:0000256" key="6">
    <source>
        <dbReference type="ARBA" id="ARBA00023136"/>
    </source>
</evidence>
<name>A0A7L5DRF3_9BACT</name>
<evidence type="ECO:0000256" key="4">
    <source>
        <dbReference type="ARBA" id="ARBA00022692"/>
    </source>
</evidence>
<evidence type="ECO:0000256" key="1">
    <source>
        <dbReference type="ARBA" id="ARBA00004571"/>
    </source>
</evidence>
<dbReference type="SUPFAM" id="SSF56935">
    <property type="entry name" value="Porins"/>
    <property type="match status" value="1"/>
</dbReference>
<keyword evidence="7 8" id="KW-0998">Cell outer membrane</keyword>
<evidence type="ECO:0000256" key="3">
    <source>
        <dbReference type="ARBA" id="ARBA00022452"/>
    </source>
</evidence>
<sequence length="1099" mass="118653">MRTSFYRLLQTTFVAAVMLLWSLHVSAQDRRLTGKITGPDGPVPGANVVLKGTQTGTSTDAEGNYSLPIRGTSPVIVISAIGFKTQELPVGNRTTADLLLAEDATALSEVVVTGYTTENRRDVTGAVATVAPAQLRVVPSTNVEQQLQGRVAGVTVITNGQPGTSSQVRVRGFGSFGGNQPLYVVDGVPTQNISFIPPDDIESTTVLKDAASASIYGARAASGVIVITTKRGQRRAQKLSVSYDGLYGVTDPGHGPKFLNPQEQADWAWQARKNDIYQGTYPTNDFNGIANGQYGTGSTPVLPDYLLVGTRSGLSASQVDLSTEASKYNINSTNGAIYNVIPANKQGTDWYKAITRVAPLTRHTLGFSGGTEYSRFYISLGMQNQQGIVLNNNYSRYTIRANTEFDLSKKIRIGENFQVAYIRNVGVLGSVGSQLGNGTNNNSSTATDENDVLTAFRVAPIIPVYNSFGGYAGTAAPGFNNPNNPVANRQALANNGNFNIYGFGNAYIEYDVIPNLTLRSSIGGNYYSGYSNSYGRVQYENSENNTTYTYNEGSSYGLSWTFTNTANYKQTFGKSDLSVLAGIESLNTGLGRFVGGSGINPFTTDPNYVTISTTTPGATRQTYSGNGLGNKFFSIFGQARYIYNEKYILTGVVRRDGSSQFAPSNRYGVFPAVSAAWRLSSEEFMKNIPWVSDLKIRGGYGIMGNSNYLSATNQYNLYASNAGNGYDISGTNNAVNAGFYRSQIGNPDAKWESSITSNIGLDGSFFNNKLEVVLDFWRKDTRDLLFQLSLPGVVGTRASAPYSNIASMRNQGIDLLVTNRGNIAGDLGYEVTLTGGFLQNQITSLAPGVPYFTAVGNSSQRLSTPVIRNEPGHPLSSFYGYKVIGLYNSKEEVANAPTTPDNSGAPGRFRYADTNGDGKIDDNDRTYLGSPIPKFTGSITLSLKYKGFDLNTNLYTSLGSQIFNYSRWYTNFYPSFTGAAVSARVKDSWLPSNTNTSVPIYESASNFSTNTQANSYYVESGSYARLQYLTLGYTFPSLVLNKVNLNRLRVYVSATNLFTITKYSGLDPGVGGTADTSFGVDVGNYPITRAYNVGVSLGL</sequence>
<organism evidence="13 14">
    <name type="scientific">Spirosoma rhododendri</name>
    <dbReference type="NCBI Taxonomy" id="2728024"/>
    <lineage>
        <taxon>Bacteria</taxon>
        <taxon>Pseudomonadati</taxon>
        <taxon>Bacteroidota</taxon>
        <taxon>Cytophagia</taxon>
        <taxon>Cytophagales</taxon>
        <taxon>Cytophagaceae</taxon>
        <taxon>Spirosoma</taxon>
    </lineage>
</organism>
<evidence type="ECO:0000256" key="8">
    <source>
        <dbReference type="PROSITE-ProRule" id="PRU01360"/>
    </source>
</evidence>
<evidence type="ECO:0000256" key="5">
    <source>
        <dbReference type="ARBA" id="ARBA00023077"/>
    </source>
</evidence>
<evidence type="ECO:0000259" key="11">
    <source>
        <dbReference type="Pfam" id="PF00593"/>
    </source>
</evidence>
<evidence type="ECO:0000256" key="9">
    <source>
        <dbReference type="RuleBase" id="RU003357"/>
    </source>
</evidence>
<dbReference type="Proteomes" id="UP000501128">
    <property type="component" value="Chromosome"/>
</dbReference>
<dbReference type="InterPro" id="IPR036942">
    <property type="entry name" value="Beta-barrel_TonB_sf"/>
</dbReference>
<protein>
    <submittedName>
        <fullName evidence="13">TonB-dependent receptor</fullName>
    </submittedName>
</protein>